<dbReference type="AlphaFoldDB" id="A0A0M4SCG6"/>
<keyword evidence="8 9" id="KW-0413">Isomerase</keyword>
<dbReference type="PANTHER" id="PTHR43090:SF2">
    <property type="entry name" value="1-(5-PHOSPHORIBOSYL)-5-[(5-PHOSPHORIBOSYLAMINO)METHYLIDENEAMINO] IMIDAZOLE-4-CARBOXAMIDE ISOMERASE"/>
    <property type="match status" value="1"/>
</dbReference>
<comment type="pathway">
    <text evidence="3 9 11">Amino-acid biosynthesis; L-histidine biosynthesis; L-histidine from 5-phospho-alpha-D-ribose 1-diphosphate: step 4/9.</text>
</comment>
<dbReference type="InterPro" id="IPR011060">
    <property type="entry name" value="RibuloseP-bd_barrel"/>
</dbReference>
<evidence type="ECO:0000256" key="5">
    <source>
        <dbReference type="ARBA" id="ARBA00022490"/>
    </source>
</evidence>
<gene>
    <name evidence="9 12" type="primary">hisA</name>
    <name evidence="12" type="ORF">CCON33237_1458</name>
</gene>
<dbReference type="CDD" id="cd04732">
    <property type="entry name" value="HisA"/>
    <property type="match status" value="1"/>
</dbReference>
<dbReference type="InterPro" id="IPR044524">
    <property type="entry name" value="Isoase_HisA-like"/>
</dbReference>
<comment type="similarity">
    <text evidence="4 9 10">Belongs to the HisA/HisF family.</text>
</comment>
<protein>
    <recommendedName>
        <fullName evidence="9 11">1-(5-phosphoribosyl)-5-[(5-phosphoribosylamino)methylideneamino] imidazole-4-carboxamide isomerase</fullName>
        <ecNumber evidence="9 11">5.3.1.16</ecNumber>
    </recommendedName>
    <alternativeName>
        <fullName evidence="9">Phosphoribosylformimino-5-aminoimidazole carboxamide ribotide isomerase</fullName>
    </alternativeName>
</protein>
<evidence type="ECO:0000256" key="11">
    <source>
        <dbReference type="RuleBase" id="RU003658"/>
    </source>
</evidence>
<dbReference type="EC" id="5.3.1.16" evidence="9 11"/>
<evidence type="ECO:0000256" key="3">
    <source>
        <dbReference type="ARBA" id="ARBA00005133"/>
    </source>
</evidence>
<dbReference type="NCBIfam" id="TIGR00007">
    <property type="entry name" value="1-(5-phosphoribosyl)-5-[(5-phosphoribosylamino)methylideneamino]imidazole-4-carboxamide isomerase"/>
    <property type="match status" value="1"/>
</dbReference>
<accession>A0A0M4SCG6</accession>
<evidence type="ECO:0000256" key="8">
    <source>
        <dbReference type="ARBA" id="ARBA00023235"/>
    </source>
</evidence>
<dbReference type="InterPro" id="IPR006063">
    <property type="entry name" value="HisA_bact_arch"/>
</dbReference>
<evidence type="ECO:0000256" key="1">
    <source>
        <dbReference type="ARBA" id="ARBA00000901"/>
    </source>
</evidence>
<feature type="active site" description="Proton acceptor" evidence="9">
    <location>
        <position position="8"/>
    </location>
</feature>
<organism evidence="12 13">
    <name type="scientific">Campylobacter concisus</name>
    <dbReference type="NCBI Taxonomy" id="199"/>
    <lineage>
        <taxon>Bacteria</taxon>
        <taxon>Pseudomonadati</taxon>
        <taxon>Campylobacterota</taxon>
        <taxon>Epsilonproteobacteria</taxon>
        <taxon>Campylobacterales</taxon>
        <taxon>Campylobacteraceae</taxon>
        <taxon>Campylobacter</taxon>
    </lineage>
</organism>
<dbReference type="GeneID" id="28663137"/>
<comment type="catalytic activity">
    <reaction evidence="1 9 11">
        <text>1-(5-phospho-beta-D-ribosyl)-5-[(5-phospho-beta-D-ribosylamino)methylideneamino]imidazole-4-carboxamide = 5-[(5-phospho-1-deoxy-D-ribulos-1-ylimino)methylamino]-1-(5-phospho-beta-D-ribosyl)imidazole-4-carboxamide</text>
        <dbReference type="Rhea" id="RHEA:15469"/>
        <dbReference type="ChEBI" id="CHEBI:58435"/>
        <dbReference type="ChEBI" id="CHEBI:58525"/>
        <dbReference type="EC" id="5.3.1.16"/>
    </reaction>
</comment>
<keyword evidence="6 9" id="KW-0028">Amino-acid biosynthesis</keyword>
<dbReference type="RefSeq" id="WP_054197042.1">
    <property type="nucleotide sequence ID" value="NZ_CABMKQ010000016.1"/>
</dbReference>
<dbReference type="KEGG" id="ccoc:CCON33237_1458"/>
<evidence type="ECO:0000256" key="10">
    <source>
        <dbReference type="RuleBase" id="RU003657"/>
    </source>
</evidence>
<dbReference type="Proteomes" id="UP000066049">
    <property type="component" value="Chromosome"/>
</dbReference>
<dbReference type="EMBL" id="CP012541">
    <property type="protein sequence ID" value="ALF48110.1"/>
    <property type="molecule type" value="Genomic_DNA"/>
</dbReference>
<evidence type="ECO:0000313" key="13">
    <source>
        <dbReference type="Proteomes" id="UP000066049"/>
    </source>
</evidence>
<evidence type="ECO:0000256" key="7">
    <source>
        <dbReference type="ARBA" id="ARBA00023102"/>
    </source>
</evidence>
<dbReference type="UniPathway" id="UPA00031">
    <property type="reaction ID" value="UER00009"/>
</dbReference>
<dbReference type="SUPFAM" id="SSF51366">
    <property type="entry name" value="Ribulose-phoshate binding barrel"/>
    <property type="match status" value="1"/>
</dbReference>
<dbReference type="InterPro" id="IPR006062">
    <property type="entry name" value="His_biosynth"/>
</dbReference>
<dbReference type="GO" id="GO:0000105">
    <property type="term" value="P:L-histidine biosynthetic process"/>
    <property type="evidence" value="ECO:0007669"/>
    <property type="project" value="UniProtKB-UniRule"/>
</dbReference>
<dbReference type="InterPro" id="IPR013785">
    <property type="entry name" value="Aldolase_TIM"/>
</dbReference>
<dbReference type="GO" id="GO:0003949">
    <property type="term" value="F:1-(5-phosphoribosyl)-5-[(5-phosphoribosylamino)methylideneamino]imidazole-4-carboxamide isomerase activity"/>
    <property type="evidence" value="ECO:0007669"/>
    <property type="project" value="UniProtKB-UniRule"/>
</dbReference>
<reference evidence="13" key="1">
    <citation type="submission" date="2015-08" db="EMBL/GenBank/DDBJ databases">
        <title>Comparative genomics of the Campylobacter concisus group.</title>
        <authorList>
            <person name="Miller W.G."/>
            <person name="Yee E."/>
            <person name="Chapman M.H."/>
            <person name="Huynh S."/>
            <person name="Bono J.L."/>
            <person name="On S.L.W."/>
            <person name="St Leger J."/>
            <person name="Foster G."/>
            <person name="Parker C.T."/>
        </authorList>
    </citation>
    <scope>NUCLEOTIDE SEQUENCE [LARGE SCALE GENOMIC DNA]</scope>
    <source>
        <strain evidence="13">ATCC 33237</strain>
    </source>
</reference>
<dbReference type="InterPro" id="IPR023016">
    <property type="entry name" value="HisA/PriA"/>
</dbReference>
<name>A0A0M4SCG6_9BACT</name>
<evidence type="ECO:0000256" key="9">
    <source>
        <dbReference type="HAMAP-Rule" id="MF_01014"/>
    </source>
</evidence>
<dbReference type="GO" id="GO:0000162">
    <property type="term" value="P:L-tryptophan biosynthetic process"/>
    <property type="evidence" value="ECO:0007669"/>
    <property type="project" value="TreeGrafter"/>
</dbReference>
<feature type="active site" description="Proton donor" evidence="9">
    <location>
        <position position="127"/>
    </location>
</feature>
<keyword evidence="5 9" id="KW-0963">Cytoplasm</keyword>
<evidence type="ECO:0000256" key="6">
    <source>
        <dbReference type="ARBA" id="ARBA00022605"/>
    </source>
</evidence>
<keyword evidence="7 9" id="KW-0368">Histidine biosynthesis</keyword>
<dbReference type="HAMAP" id="MF_01014">
    <property type="entry name" value="HisA"/>
    <property type="match status" value="1"/>
</dbReference>
<dbReference type="FunFam" id="3.20.20.70:FF:000009">
    <property type="entry name" value="1-(5-phosphoribosyl)-5-[(5-phosphoribosylamino)methylideneamino] imidazole-4-carboxamide isomerase"/>
    <property type="match status" value="1"/>
</dbReference>
<evidence type="ECO:0000313" key="12">
    <source>
        <dbReference type="EMBL" id="ALF48110.1"/>
    </source>
</evidence>
<evidence type="ECO:0000256" key="4">
    <source>
        <dbReference type="ARBA" id="ARBA00009667"/>
    </source>
</evidence>
<dbReference type="PANTHER" id="PTHR43090">
    <property type="entry name" value="1-(5-PHOSPHORIBOSYL)-5-[(5-PHOSPHORIBOSYLAMINO)METHYLIDENEAMINO] IMIDAZOLE-4-CARBOXAMIDE ISOMERASE"/>
    <property type="match status" value="1"/>
</dbReference>
<evidence type="ECO:0000256" key="2">
    <source>
        <dbReference type="ARBA" id="ARBA00004496"/>
    </source>
</evidence>
<sequence>MEIFPAIDLKEGQAVRLSKGLMQSAKIYSNEPSELAKKFEDYGAKWLHVVDLDGAFAGETINFKTIEKITKATNLSVQVGGGIRDEERIKRYLDLGVSRVILGSVALRDPEFTAKMAGIYRVVVGIDAKDGYVAVQGWGEVSNIKAVDLAKKFADVGVEAVICTDINKDGMLGGVNVEFSLQIARNSKLETIASGGVSDINDILMLKATNEISGVIVGKAYYEGLLDLKEAFKLLRYR</sequence>
<dbReference type="Gene3D" id="3.20.20.70">
    <property type="entry name" value="Aldolase class I"/>
    <property type="match status" value="1"/>
</dbReference>
<dbReference type="Pfam" id="PF00977">
    <property type="entry name" value="His_biosynth"/>
    <property type="match status" value="1"/>
</dbReference>
<proteinExistence type="inferred from homology"/>
<comment type="subcellular location">
    <subcellularLocation>
        <location evidence="2 9 11">Cytoplasm</location>
    </subcellularLocation>
</comment>
<dbReference type="PATRIC" id="fig|199.248.peg.1505"/>
<dbReference type="GO" id="GO:0005737">
    <property type="term" value="C:cytoplasm"/>
    <property type="evidence" value="ECO:0007669"/>
    <property type="project" value="UniProtKB-SubCell"/>
</dbReference>